<protein>
    <submittedName>
        <fullName evidence="2">Putative membrane protein YadS</fullName>
    </submittedName>
</protein>
<keyword evidence="1" id="KW-0812">Transmembrane</keyword>
<dbReference type="EMBL" id="JACHOU010000032">
    <property type="protein sequence ID" value="MBB6357807.1"/>
    <property type="molecule type" value="Genomic_DNA"/>
</dbReference>
<keyword evidence="1" id="KW-0472">Membrane</keyword>
<accession>A0A7X0KP33</accession>
<evidence type="ECO:0000313" key="2">
    <source>
        <dbReference type="EMBL" id="MBB6357807.1"/>
    </source>
</evidence>
<proteinExistence type="predicted"/>
<sequence>MTGNELMNTAAATQRFNGLPSVVQTWWPGLAVTGAVAIAAQFLSDHYGAPAMLMALLLG</sequence>
<evidence type="ECO:0000256" key="1">
    <source>
        <dbReference type="SAM" id="Phobius"/>
    </source>
</evidence>
<keyword evidence="3" id="KW-1185">Reference proteome</keyword>
<evidence type="ECO:0000313" key="3">
    <source>
        <dbReference type="Proteomes" id="UP000536262"/>
    </source>
</evidence>
<organism evidence="2 3">
    <name type="scientific">Aminobacter aganoensis</name>
    <dbReference type="NCBI Taxonomy" id="83264"/>
    <lineage>
        <taxon>Bacteria</taxon>
        <taxon>Pseudomonadati</taxon>
        <taxon>Pseudomonadota</taxon>
        <taxon>Alphaproteobacteria</taxon>
        <taxon>Hyphomicrobiales</taxon>
        <taxon>Phyllobacteriaceae</taxon>
        <taxon>Aminobacter</taxon>
    </lineage>
</organism>
<gene>
    <name evidence="2" type="ORF">GGR00_005631</name>
</gene>
<reference evidence="2 3" key="1">
    <citation type="submission" date="2020-08" db="EMBL/GenBank/DDBJ databases">
        <title>Genomic Encyclopedia of Type Strains, Phase IV (KMG-IV): sequencing the most valuable type-strain genomes for metagenomic binning, comparative biology and taxonomic classification.</title>
        <authorList>
            <person name="Goeker M."/>
        </authorList>
    </citation>
    <scope>NUCLEOTIDE SEQUENCE [LARGE SCALE GENOMIC DNA]</scope>
    <source>
        <strain evidence="2 3">DSM 7051</strain>
    </source>
</reference>
<comment type="caution">
    <text evidence="2">The sequence shown here is derived from an EMBL/GenBank/DDBJ whole genome shotgun (WGS) entry which is preliminary data.</text>
</comment>
<dbReference type="AlphaFoldDB" id="A0A7X0KP33"/>
<dbReference type="Proteomes" id="UP000536262">
    <property type="component" value="Unassembled WGS sequence"/>
</dbReference>
<name>A0A7X0KP33_9HYPH</name>
<keyword evidence="1" id="KW-1133">Transmembrane helix</keyword>
<feature type="transmembrane region" description="Helical" evidence="1">
    <location>
        <begin position="26"/>
        <end position="44"/>
    </location>
</feature>
<feature type="non-terminal residue" evidence="2">
    <location>
        <position position="59"/>
    </location>
</feature>